<name>A0A518K205_9BACT</name>
<reference evidence="4 5" key="1">
    <citation type="submission" date="2019-02" db="EMBL/GenBank/DDBJ databases">
        <title>Deep-cultivation of Planctomycetes and their phenomic and genomic characterization uncovers novel biology.</title>
        <authorList>
            <person name="Wiegand S."/>
            <person name="Jogler M."/>
            <person name="Boedeker C."/>
            <person name="Pinto D."/>
            <person name="Vollmers J."/>
            <person name="Rivas-Marin E."/>
            <person name="Kohn T."/>
            <person name="Peeters S.H."/>
            <person name="Heuer A."/>
            <person name="Rast P."/>
            <person name="Oberbeckmann S."/>
            <person name="Bunk B."/>
            <person name="Jeske O."/>
            <person name="Meyerdierks A."/>
            <person name="Storesund J.E."/>
            <person name="Kallscheuer N."/>
            <person name="Luecker S."/>
            <person name="Lage O.M."/>
            <person name="Pohl T."/>
            <person name="Merkel B.J."/>
            <person name="Hornburger P."/>
            <person name="Mueller R.-W."/>
            <person name="Bruemmer F."/>
            <person name="Labrenz M."/>
            <person name="Spormann A.M."/>
            <person name="Op den Camp H."/>
            <person name="Overmann J."/>
            <person name="Amann R."/>
            <person name="Jetten M.S.M."/>
            <person name="Mascher T."/>
            <person name="Medema M.H."/>
            <person name="Devos D.P."/>
            <person name="Kaster A.-K."/>
            <person name="Ovreas L."/>
            <person name="Rohde M."/>
            <person name="Galperin M.Y."/>
            <person name="Jogler C."/>
        </authorList>
    </citation>
    <scope>NUCLEOTIDE SEQUENCE [LARGE SCALE GENOMIC DNA]</scope>
    <source>
        <strain evidence="4 5">Spa11</strain>
    </source>
</reference>
<evidence type="ECO:0000313" key="5">
    <source>
        <dbReference type="Proteomes" id="UP000316426"/>
    </source>
</evidence>
<evidence type="ECO:0000313" key="4">
    <source>
        <dbReference type="EMBL" id="QDV71841.1"/>
    </source>
</evidence>
<dbReference type="Proteomes" id="UP000316426">
    <property type="component" value="Chromosome"/>
</dbReference>
<dbReference type="KEGG" id="bmei:Spa11_00090"/>
<evidence type="ECO:0008006" key="6">
    <source>
        <dbReference type="Google" id="ProtNLM"/>
    </source>
</evidence>
<evidence type="ECO:0000256" key="1">
    <source>
        <dbReference type="SAM" id="SignalP"/>
    </source>
</evidence>
<sequence length="542" mass="60663" precursor="true">MRRRFHVFVIPLGLVLATSATTRAAGPKPTVVAKQIDQLLAEELALSPSELAPAVNDTTFLRRVYLDLLGTIPSPEEVRAYVADDLPRKRRRLVNELLKRPEYGVSQARYWRDVILSRRLEDRAIVVGPALVEDLAQWINDGEPWDAIARRFITATGTASENGETAIFVAQDGRTEEIAAEVSRIFLGVQIQCAQCHDHPWDEWKREQFHELAAFFPRVGMRPIRDARPLDLMVNVADRPDRPRFRSGVNLNRRGRPEHYMQDLEKPGEVGERIEPKFFLTSLELPAGTRDADRRAELANELTQTDWFATALVNRYWSELVGEGFSEPIDDLGPGRESLAPGAADRLAGAFADSGYDLRWLHKTILATDAYQRESRPRRTPDEKPFTASVAQPLRGDQLLDSLLAALEVDESRLRGLGGGRGGYGIATPRLGFNAAFGYDPSEPRSTIQATIPQALARMNTPQLNLAVQALPMTVVGRLQREHGNDVEEITSELYLRTLSREPTAEELATVNDFADEATWSGAAMEDLMWALLNSAEFAHRR</sequence>
<dbReference type="InterPro" id="IPR011444">
    <property type="entry name" value="DUF1549"/>
</dbReference>
<keyword evidence="1" id="KW-0732">Signal</keyword>
<dbReference type="InterPro" id="IPR022655">
    <property type="entry name" value="DUF1553"/>
</dbReference>
<protein>
    <recommendedName>
        <fullName evidence="6">DUF1549 domain-containing protein</fullName>
    </recommendedName>
</protein>
<evidence type="ECO:0000259" key="2">
    <source>
        <dbReference type="Pfam" id="PF07583"/>
    </source>
</evidence>
<feature type="chain" id="PRO_5021858072" description="DUF1549 domain-containing protein" evidence="1">
    <location>
        <begin position="25"/>
        <end position="542"/>
    </location>
</feature>
<dbReference type="PANTHER" id="PTHR35889">
    <property type="entry name" value="CYCLOINULO-OLIGOSACCHARIDE FRUCTANOTRANSFERASE-RELATED"/>
    <property type="match status" value="1"/>
</dbReference>
<proteinExistence type="predicted"/>
<accession>A0A518K205</accession>
<feature type="signal peptide" evidence="1">
    <location>
        <begin position="1"/>
        <end position="24"/>
    </location>
</feature>
<keyword evidence="5" id="KW-1185">Reference proteome</keyword>
<gene>
    <name evidence="4" type="ORF">Spa11_00090</name>
</gene>
<feature type="domain" description="DUF1549" evidence="2">
    <location>
        <begin position="35"/>
        <end position="218"/>
    </location>
</feature>
<dbReference type="Pfam" id="PF07587">
    <property type="entry name" value="PSD1"/>
    <property type="match status" value="1"/>
</dbReference>
<dbReference type="EMBL" id="CP036349">
    <property type="protein sequence ID" value="QDV71841.1"/>
    <property type="molecule type" value="Genomic_DNA"/>
</dbReference>
<dbReference type="PANTHER" id="PTHR35889:SF3">
    <property type="entry name" value="F-BOX DOMAIN-CONTAINING PROTEIN"/>
    <property type="match status" value="1"/>
</dbReference>
<organism evidence="4 5">
    <name type="scientific">Botrimarina mediterranea</name>
    <dbReference type="NCBI Taxonomy" id="2528022"/>
    <lineage>
        <taxon>Bacteria</taxon>
        <taxon>Pseudomonadati</taxon>
        <taxon>Planctomycetota</taxon>
        <taxon>Planctomycetia</taxon>
        <taxon>Pirellulales</taxon>
        <taxon>Lacipirellulaceae</taxon>
        <taxon>Botrimarina</taxon>
    </lineage>
</organism>
<dbReference type="RefSeq" id="WP_145105070.1">
    <property type="nucleotide sequence ID" value="NZ_CP036349.1"/>
</dbReference>
<dbReference type="AlphaFoldDB" id="A0A518K205"/>
<feature type="domain" description="DUF1553" evidence="3">
    <location>
        <begin position="294"/>
        <end position="409"/>
    </location>
</feature>
<dbReference type="Pfam" id="PF07583">
    <property type="entry name" value="PSCyt2"/>
    <property type="match status" value="1"/>
</dbReference>
<evidence type="ECO:0000259" key="3">
    <source>
        <dbReference type="Pfam" id="PF07587"/>
    </source>
</evidence>